<evidence type="ECO:0000313" key="2">
    <source>
        <dbReference type="EMBL" id="CAB3262811.1"/>
    </source>
</evidence>
<reference evidence="2" key="1">
    <citation type="submission" date="2020-04" db="EMBL/GenBank/DDBJ databases">
        <authorList>
            <person name="Neveu A P."/>
        </authorList>
    </citation>
    <scope>NUCLEOTIDE SEQUENCE</scope>
    <source>
        <tissue evidence="2">Whole embryo</tissue>
    </source>
</reference>
<dbReference type="Gene3D" id="3.40.50.11530">
    <property type="match status" value="1"/>
</dbReference>
<name>A0A6F9DHY4_9ASCI</name>
<dbReference type="EMBL" id="LR786949">
    <property type="protein sequence ID" value="CAB3262811.1"/>
    <property type="molecule type" value="mRNA"/>
</dbReference>
<feature type="domain" description="SEFIR" evidence="1">
    <location>
        <begin position="61"/>
        <end position="176"/>
    </location>
</feature>
<gene>
    <name evidence="2" type="primary">LOC100183544-001</name>
</gene>
<accession>A0A6F9DHY4</accession>
<organism evidence="2">
    <name type="scientific">Phallusia mammillata</name>
    <dbReference type="NCBI Taxonomy" id="59560"/>
    <lineage>
        <taxon>Eukaryota</taxon>
        <taxon>Metazoa</taxon>
        <taxon>Chordata</taxon>
        <taxon>Tunicata</taxon>
        <taxon>Ascidiacea</taxon>
        <taxon>Phlebobranchia</taxon>
        <taxon>Ascidiidae</taxon>
        <taxon>Phallusia</taxon>
    </lineage>
</organism>
<dbReference type="Pfam" id="PF08357">
    <property type="entry name" value="SEFIR"/>
    <property type="match status" value="1"/>
</dbReference>
<protein>
    <submittedName>
        <fullName evidence="2">Uncharacterized protein LOC100183544</fullName>
    </submittedName>
</protein>
<evidence type="ECO:0000259" key="1">
    <source>
        <dbReference type="Pfam" id="PF08357"/>
    </source>
</evidence>
<proteinExistence type="evidence at transcript level"/>
<dbReference type="AlphaFoldDB" id="A0A6F9DHY4"/>
<sequence>MILLCIGGLLILGIIYLGYQLHQQALYAADLPLDKHVLIVMDNLSFEDHLYAKAGDELARLLKFVVKRVTYSMWQATEISRVGMEAWFAKYAAEVDCVIVICTSCSNLEKLKRSNKEIHFHTEGQLKTHTYIASQATKCNHLSYCSVHFSEKSAPCKFSPTCYTLPQDCASFMKKLSAFTLPSHLQNTAKGRLGYWSKQLSNPQDMGLFTHPKSQETTLIKASSIDPLNIEMEYVCSL</sequence>
<dbReference type="InterPro" id="IPR013568">
    <property type="entry name" value="SEFIR_dom"/>
</dbReference>